<evidence type="ECO:0000313" key="7">
    <source>
        <dbReference type="EMBL" id="CEO59896.1"/>
    </source>
</evidence>
<keyword evidence="5" id="KW-0326">Glycosidase</keyword>
<dbReference type="InterPro" id="IPR043472">
    <property type="entry name" value="Macro_dom-like"/>
</dbReference>
<feature type="domain" description="Macro" evidence="6">
    <location>
        <begin position="106"/>
        <end position="306"/>
    </location>
</feature>
<dbReference type="PANTHER" id="PTHR11106:SF121">
    <property type="entry name" value="ADP-RIBOSE 1''-PHOSPHATE PHOSPHATASE"/>
    <property type="match status" value="1"/>
</dbReference>
<dbReference type="InterPro" id="IPR002589">
    <property type="entry name" value="Macro_dom"/>
</dbReference>
<dbReference type="CDD" id="cd02908">
    <property type="entry name" value="Macro_OAADPr_deacetylase"/>
    <property type="match status" value="1"/>
</dbReference>
<protein>
    <recommendedName>
        <fullName evidence="6">Macro domain-containing protein</fullName>
    </recommendedName>
</protein>
<dbReference type="InterPro" id="IPR029035">
    <property type="entry name" value="DHS-like_NAD/FAD-binding_dom"/>
</dbReference>
<evidence type="ECO:0000259" key="6">
    <source>
        <dbReference type="PROSITE" id="PS51154"/>
    </source>
</evidence>
<evidence type="ECO:0000256" key="5">
    <source>
        <dbReference type="ARBA" id="ARBA00023295"/>
    </source>
</evidence>
<sequence>MNSVHISTLMAEIPNSTRLERVLRYLFKHHPQPTHTDCQCTHHHNQDWIFDADTWSQLESLRRLLCQRPTLPRLPADILEDIDAVIAYRNSHNILTSTSSISPSLTIQAKTPRSHSIRISCWKGDITTLTDITAIVNAANSQLEGCFRPEHRCIDSVIHSAAGPRLRDACHDIVESQGYVEPVGSAKVTPGFLLPAEYIVHTVGPQLHQKVKPQAHQQAQLASCYQACLDAAENLSPLKDGRKVIAFCCISTGLFAFPSDMAARIAVDTVLTWCATHPDTSITDIIFDTFLEKDWNLYRDILSTVHTNLSHVDMDINIKINTVNTDTATHTSLHQPPTLRSQVATLSPSLFKARTWLKQADTLIISAGAGLSAAAGLDYTSPTLFAKHFPAFLPKGLRKLYDVFGYTGWDSPAEKWGYYFTHLDMVRRWPEEQSDVYRTLRELTSRFGERWFVRTSNADGLFVKNGFDAGRVATPQGGYRFLQCLRKCRHGAVLETKPLLERAMPAVDPVTQLLMDERMVPKCEFCGGEMTLCVRGGSYFDAAPFRGMERKWERFLRELESEEVRMVESGSVVILELGVGLNTPAVLRWPNEDLVSESESQRFRLIRVGMDAAGCVPWELEEQKLAVGISGDIKAALDALIL</sequence>
<evidence type="ECO:0000256" key="1">
    <source>
        <dbReference type="ARBA" id="ARBA00001947"/>
    </source>
</evidence>
<comment type="cofactor">
    <cofactor evidence="1">
        <name>Zn(2+)</name>
        <dbReference type="ChEBI" id="CHEBI:29105"/>
    </cofactor>
</comment>
<dbReference type="STRING" id="104259.A0A0F7VGC1"/>
<evidence type="ECO:0000256" key="3">
    <source>
        <dbReference type="ARBA" id="ARBA00022801"/>
    </source>
</evidence>
<organism evidence="7 8">
    <name type="scientific">Penicillium brasilianum</name>
    <dbReference type="NCBI Taxonomy" id="104259"/>
    <lineage>
        <taxon>Eukaryota</taxon>
        <taxon>Fungi</taxon>
        <taxon>Dikarya</taxon>
        <taxon>Ascomycota</taxon>
        <taxon>Pezizomycotina</taxon>
        <taxon>Eurotiomycetes</taxon>
        <taxon>Eurotiomycetidae</taxon>
        <taxon>Eurotiales</taxon>
        <taxon>Aspergillaceae</taxon>
        <taxon>Penicillium</taxon>
    </lineage>
</organism>
<dbReference type="AlphaFoldDB" id="A0A0F7VGC1"/>
<dbReference type="GO" id="GO:0046872">
    <property type="term" value="F:metal ion binding"/>
    <property type="evidence" value="ECO:0007669"/>
    <property type="project" value="UniProtKB-KW"/>
</dbReference>
<dbReference type="Proteomes" id="UP000042958">
    <property type="component" value="Unassembled WGS sequence"/>
</dbReference>
<dbReference type="PANTHER" id="PTHR11106">
    <property type="entry name" value="GANGLIOSIDE INDUCED DIFFERENTIATION ASSOCIATED PROTEIN 2-RELATED"/>
    <property type="match status" value="1"/>
</dbReference>
<dbReference type="SMART" id="SM00506">
    <property type="entry name" value="A1pp"/>
    <property type="match status" value="1"/>
</dbReference>
<gene>
    <name evidence="7" type="ORF">PMG11_04546</name>
</gene>
<dbReference type="Pfam" id="PF01661">
    <property type="entry name" value="Macro"/>
    <property type="match status" value="1"/>
</dbReference>
<dbReference type="OrthoDB" id="6077599at2759"/>
<dbReference type="SUPFAM" id="SSF52949">
    <property type="entry name" value="Macro domain-like"/>
    <property type="match status" value="1"/>
</dbReference>
<dbReference type="EMBL" id="CDHK01000004">
    <property type="protein sequence ID" value="CEO59896.1"/>
    <property type="molecule type" value="Genomic_DNA"/>
</dbReference>
<evidence type="ECO:0000313" key="8">
    <source>
        <dbReference type="Proteomes" id="UP000042958"/>
    </source>
</evidence>
<keyword evidence="4" id="KW-0862">Zinc</keyword>
<dbReference type="GO" id="GO:0016798">
    <property type="term" value="F:hydrolase activity, acting on glycosyl bonds"/>
    <property type="evidence" value="ECO:0007669"/>
    <property type="project" value="UniProtKB-KW"/>
</dbReference>
<keyword evidence="2" id="KW-0479">Metal-binding</keyword>
<accession>A0A0F7VGC1</accession>
<evidence type="ECO:0000256" key="2">
    <source>
        <dbReference type="ARBA" id="ARBA00022723"/>
    </source>
</evidence>
<reference evidence="8" key="1">
    <citation type="journal article" date="2015" name="Genome Announc.">
        <title>Draft genome sequence of the fungus Penicillium brasilianum MG11.</title>
        <authorList>
            <person name="Horn F."/>
            <person name="Linde J."/>
            <person name="Mattern D.J."/>
            <person name="Walther G."/>
            <person name="Guthke R."/>
            <person name="Brakhage A.A."/>
            <person name="Valiante V."/>
        </authorList>
    </citation>
    <scope>NUCLEOTIDE SEQUENCE [LARGE SCALE GENOMIC DNA]</scope>
    <source>
        <strain evidence="8">MG11</strain>
    </source>
</reference>
<proteinExistence type="predicted"/>
<keyword evidence="3" id="KW-0378">Hydrolase</keyword>
<dbReference type="SUPFAM" id="SSF52467">
    <property type="entry name" value="DHS-like NAD/FAD-binding domain"/>
    <property type="match status" value="1"/>
</dbReference>
<evidence type="ECO:0000256" key="4">
    <source>
        <dbReference type="ARBA" id="ARBA00022833"/>
    </source>
</evidence>
<name>A0A0F7VGC1_PENBI</name>
<dbReference type="Gene3D" id="3.40.220.10">
    <property type="entry name" value="Leucine Aminopeptidase, subunit E, domain 1"/>
    <property type="match status" value="1"/>
</dbReference>
<dbReference type="PROSITE" id="PS51154">
    <property type="entry name" value="MACRO"/>
    <property type="match status" value="1"/>
</dbReference>
<dbReference type="Gene3D" id="3.40.50.1220">
    <property type="entry name" value="TPP-binding domain"/>
    <property type="match status" value="1"/>
</dbReference>
<keyword evidence="8" id="KW-1185">Reference proteome</keyword>